<dbReference type="InterPro" id="IPR036291">
    <property type="entry name" value="NAD(P)-bd_dom_sf"/>
</dbReference>
<dbReference type="RefSeq" id="WP_053544903.1">
    <property type="nucleotide sequence ID" value="NZ_CP009220.1"/>
</dbReference>
<dbReference type="SUPFAM" id="SSF51735">
    <property type="entry name" value="NAD(P)-binding Rossmann-fold domains"/>
    <property type="match status" value="1"/>
</dbReference>
<dbReference type="InterPro" id="IPR016040">
    <property type="entry name" value="NAD(P)-bd_dom"/>
</dbReference>
<dbReference type="PANTHER" id="PTHR15020">
    <property type="entry name" value="FLAVIN REDUCTASE-RELATED"/>
    <property type="match status" value="1"/>
</dbReference>
<keyword evidence="3" id="KW-1185">Reference proteome</keyword>
<dbReference type="KEGG" id="cdx:CDES_07420"/>
<evidence type="ECO:0000313" key="2">
    <source>
        <dbReference type="EMBL" id="ALC05895.1"/>
    </source>
</evidence>
<dbReference type="EMBL" id="CP009220">
    <property type="protein sequence ID" value="ALC05895.1"/>
    <property type="molecule type" value="Genomic_DNA"/>
</dbReference>
<sequence length="221" mass="23618">MTETTRVLLIGGHGKVALLATPLLVDAGLDVTSMFRNPDHRAEIEALGATALERDVTTLTVDDWADLLKDFDVVVWSAGNGGKNGAEATYAIDRDAAIASIDGAASLGENAPRYIMVSYIGSTSHTIDPSDSFYPYAESKKAADEHLAASNLDYLILRPSGLTLDEAHGVEIIADTPEAGQGRTTSRKLVAEVITEFSVREFPQTRVLPFVDGDTPVSEIN</sequence>
<protein>
    <submittedName>
        <fullName evidence="2">Nucleoside-diphosphate-sugar epimerase</fullName>
    </submittedName>
</protein>
<proteinExistence type="predicted"/>
<dbReference type="PANTHER" id="PTHR15020:SF50">
    <property type="entry name" value="UPF0659 PROTEIN YMR090W"/>
    <property type="match status" value="1"/>
</dbReference>
<feature type="domain" description="NAD(P)-binding" evidence="1">
    <location>
        <begin position="11"/>
        <end position="196"/>
    </location>
</feature>
<dbReference type="Proteomes" id="UP000068067">
    <property type="component" value="Chromosome"/>
</dbReference>
<organism evidence="2 3">
    <name type="scientific">Corynebacterium deserti GIMN1.010</name>
    <dbReference type="NCBI Taxonomy" id="931089"/>
    <lineage>
        <taxon>Bacteria</taxon>
        <taxon>Bacillati</taxon>
        <taxon>Actinomycetota</taxon>
        <taxon>Actinomycetes</taxon>
        <taxon>Mycobacteriales</taxon>
        <taxon>Corynebacteriaceae</taxon>
        <taxon>Corynebacterium</taxon>
    </lineage>
</organism>
<dbReference type="Pfam" id="PF13460">
    <property type="entry name" value="NAD_binding_10"/>
    <property type="match status" value="1"/>
</dbReference>
<dbReference type="Gene3D" id="3.40.50.720">
    <property type="entry name" value="NAD(P)-binding Rossmann-like Domain"/>
    <property type="match status" value="1"/>
</dbReference>
<dbReference type="STRING" id="931089.CDES_07420"/>
<dbReference type="AlphaFoldDB" id="A0A0M4CY06"/>
<name>A0A0M4CY06_9CORY</name>
<accession>A0A0M4CY06</accession>
<evidence type="ECO:0000259" key="1">
    <source>
        <dbReference type="Pfam" id="PF13460"/>
    </source>
</evidence>
<reference evidence="2 3" key="1">
    <citation type="submission" date="2014-08" db="EMBL/GenBank/DDBJ databases">
        <title>Complete genome sequence of Corynebacterium deserti GIMN1.010 (=DSM 45689), isolated from desert sand in western China.</title>
        <authorList>
            <person name="Ruckert C."/>
            <person name="Albersmeier A."/>
            <person name="Kalinowski J."/>
        </authorList>
    </citation>
    <scope>NUCLEOTIDE SEQUENCE [LARGE SCALE GENOMIC DNA]</scope>
    <source>
        <strain evidence="2 3">GIMN1.010</strain>
    </source>
</reference>
<gene>
    <name evidence="2" type="ORF">CDES_07420</name>
</gene>
<dbReference type="PATRIC" id="fig|931089.4.peg.1499"/>
<evidence type="ECO:0000313" key="3">
    <source>
        <dbReference type="Proteomes" id="UP000068067"/>
    </source>
</evidence>